<gene>
    <name evidence="1" type="ORF">ACFOE0_09195</name>
</gene>
<keyword evidence="2" id="KW-1185">Reference proteome</keyword>
<dbReference type="InterPro" id="IPR001451">
    <property type="entry name" value="Hexapep"/>
</dbReference>
<dbReference type="GO" id="GO:0016746">
    <property type="term" value="F:acyltransferase activity"/>
    <property type="evidence" value="ECO:0007669"/>
    <property type="project" value="UniProtKB-KW"/>
</dbReference>
<dbReference type="SUPFAM" id="SSF51161">
    <property type="entry name" value="Trimeric LpxA-like enzymes"/>
    <property type="match status" value="1"/>
</dbReference>
<evidence type="ECO:0000313" key="2">
    <source>
        <dbReference type="Proteomes" id="UP001595621"/>
    </source>
</evidence>
<dbReference type="CDD" id="cd04647">
    <property type="entry name" value="LbH_MAT_like"/>
    <property type="match status" value="1"/>
</dbReference>
<sequence length="227" mass="24600">MIRIIEFTVSQIKNRDFRFDKKVSTSYVVGIALSKIACLIRGLAYANKIIFIGKGTKVLARKQLNLKSKNVELGKYCTLDNLSKEGITIGDNFKLGDFSKVIASGTIRDIGKGILIGNNVAIGEYSYIGGAGGVVIGNDCIIGQYFSLHPENHKYSNKEYLIREQGVSRKGIRIGNNCWIGAKVTICDGVCIGDNCVIAAGSVLTKSFGENSLIGGVPAKHIKQTYE</sequence>
<proteinExistence type="predicted"/>
<protein>
    <submittedName>
        <fullName evidence="1">Acyltransferase</fullName>
    </submittedName>
</protein>
<dbReference type="Pfam" id="PF00132">
    <property type="entry name" value="Hexapep"/>
    <property type="match status" value="1"/>
</dbReference>
<keyword evidence="1" id="KW-0808">Transferase</keyword>
<dbReference type="EMBL" id="JBHRTD010000012">
    <property type="protein sequence ID" value="MFC3138356.1"/>
    <property type="molecule type" value="Genomic_DNA"/>
</dbReference>
<dbReference type="PANTHER" id="PTHR23416">
    <property type="entry name" value="SIALIC ACID SYNTHASE-RELATED"/>
    <property type="match status" value="1"/>
</dbReference>
<keyword evidence="1" id="KW-0012">Acyltransferase</keyword>
<organism evidence="1 2">
    <name type="scientific">Shewanella submarina</name>
    <dbReference type="NCBI Taxonomy" id="2016376"/>
    <lineage>
        <taxon>Bacteria</taxon>
        <taxon>Pseudomonadati</taxon>
        <taxon>Pseudomonadota</taxon>
        <taxon>Gammaproteobacteria</taxon>
        <taxon>Alteromonadales</taxon>
        <taxon>Shewanellaceae</taxon>
        <taxon>Shewanella</taxon>
    </lineage>
</organism>
<comment type="caution">
    <text evidence="1">The sequence shown here is derived from an EMBL/GenBank/DDBJ whole genome shotgun (WGS) entry which is preliminary data.</text>
</comment>
<dbReference type="Gene3D" id="2.160.10.10">
    <property type="entry name" value="Hexapeptide repeat proteins"/>
    <property type="match status" value="1"/>
</dbReference>
<evidence type="ECO:0000313" key="1">
    <source>
        <dbReference type="EMBL" id="MFC3138356.1"/>
    </source>
</evidence>
<dbReference type="InterPro" id="IPR051159">
    <property type="entry name" value="Hexapeptide_acetyltransf"/>
</dbReference>
<reference evidence="2" key="1">
    <citation type="journal article" date="2019" name="Int. J. Syst. Evol. Microbiol.">
        <title>The Global Catalogue of Microorganisms (GCM) 10K type strain sequencing project: providing services to taxonomists for standard genome sequencing and annotation.</title>
        <authorList>
            <consortium name="The Broad Institute Genomics Platform"/>
            <consortium name="The Broad Institute Genome Sequencing Center for Infectious Disease"/>
            <person name="Wu L."/>
            <person name="Ma J."/>
        </authorList>
    </citation>
    <scope>NUCLEOTIDE SEQUENCE [LARGE SCALE GENOMIC DNA]</scope>
    <source>
        <strain evidence="2">KCTC 52277</strain>
    </source>
</reference>
<dbReference type="RefSeq" id="WP_248935593.1">
    <property type="nucleotide sequence ID" value="NZ_JAKILF010000003.1"/>
</dbReference>
<name>A0ABV7GFW6_9GAMM</name>
<dbReference type="InterPro" id="IPR011004">
    <property type="entry name" value="Trimer_LpxA-like_sf"/>
</dbReference>
<dbReference type="Proteomes" id="UP001595621">
    <property type="component" value="Unassembled WGS sequence"/>
</dbReference>
<accession>A0ABV7GFW6</accession>